<dbReference type="AlphaFoldDB" id="A0AAN8DVE1"/>
<protein>
    <submittedName>
        <fullName evidence="2">Uncharacterized protein</fullName>
    </submittedName>
</protein>
<dbReference type="EMBL" id="JAURVH010001519">
    <property type="protein sequence ID" value="KAK5926160.1"/>
    <property type="molecule type" value="Genomic_DNA"/>
</dbReference>
<accession>A0AAN8DVE1</accession>
<evidence type="ECO:0000256" key="1">
    <source>
        <dbReference type="SAM" id="MobiDB-lite"/>
    </source>
</evidence>
<organism evidence="2 3">
    <name type="scientific">Champsocephalus gunnari</name>
    <name type="common">Mackerel icefish</name>
    <dbReference type="NCBI Taxonomy" id="52237"/>
    <lineage>
        <taxon>Eukaryota</taxon>
        <taxon>Metazoa</taxon>
        <taxon>Chordata</taxon>
        <taxon>Craniata</taxon>
        <taxon>Vertebrata</taxon>
        <taxon>Euteleostomi</taxon>
        <taxon>Actinopterygii</taxon>
        <taxon>Neopterygii</taxon>
        <taxon>Teleostei</taxon>
        <taxon>Neoteleostei</taxon>
        <taxon>Acanthomorphata</taxon>
        <taxon>Eupercaria</taxon>
        <taxon>Perciformes</taxon>
        <taxon>Notothenioidei</taxon>
        <taxon>Channichthyidae</taxon>
        <taxon>Champsocephalus</taxon>
    </lineage>
</organism>
<evidence type="ECO:0000313" key="3">
    <source>
        <dbReference type="Proteomes" id="UP001331515"/>
    </source>
</evidence>
<feature type="compositionally biased region" description="Basic and acidic residues" evidence="1">
    <location>
        <begin position="38"/>
        <end position="52"/>
    </location>
</feature>
<name>A0AAN8DVE1_CHAGU</name>
<dbReference type="Proteomes" id="UP001331515">
    <property type="component" value="Unassembled WGS sequence"/>
</dbReference>
<reference evidence="2 3" key="1">
    <citation type="journal article" date="2023" name="Mol. Biol. Evol.">
        <title>Genomics of Secondarily Temperate Adaptation in the Only Non-Antarctic Icefish.</title>
        <authorList>
            <person name="Rivera-Colon A.G."/>
            <person name="Rayamajhi N."/>
            <person name="Minhas B.F."/>
            <person name="Madrigal G."/>
            <person name="Bilyk K.T."/>
            <person name="Yoon V."/>
            <person name="Hune M."/>
            <person name="Gregory S."/>
            <person name="Cheng C.H.C."/>
            <person name="Catchen J.M."/>
        </authorList>
    </citation>
    <scope>NUCLEOTIDE SEQUENCE [LARGE SCALE GENOMIC DNA]</scope>
    <source>
        <tissue evidence="2">White muscle</tissue>
    </source>
</reference>
<proteinExistence type="predicted"/>
<keyword evidence="3" id="KW-1185">Reference proteome</keyword>
<gene>
    <name evidence="2" type="ORF">CgunFtcFv8_021754</name>
</gene>
<evidence type="ECO:0000313" key="2">
    <source>
        <dbReference type="EMBL" id="KAK5926160.1"/>
    </source>
</evidence>
<comment type="caution">
    <text evidence="2">The sequence shown here is derived from an EMBL/GenBank/DDBJ whole genome shotgun (WGS) entry which is preliminary data.</text>
</comment>
<feature type="region of interest" description="Disordered" evidence="1">
    <location>
        <begin position="38"/>
        <end position="71"/>
    </location>
</feature>
<sequence>MVFLADFPRLYWSSMVGTAHHVQLLPAGRFMLNRKEGKREEEFGKDGDRACSQEEEEMVCSTGGAVPPSVP</sequence>